<protein>
    <submittedName>
        <fullName evidence="1">Uncharacterized protein</fullName>
    </submittedName>
</protein>
<reference evidence="1" key="1">
    <citation type="submission" date="2021-02" db="EMBL/GenBank/DDBJ databases">
        <authorList>
            <person name="Nowell W R."/>
        </authorList>
    </citation>
    <scope>NUCLEOTIDE SEQUENCE</scope>
</reference>
<evidence type="ECO:0000313" key="2">
    <source>
        <dbReference type="Proteomes" id="UP000663864"/>
    </source>
</evidence>
<dbReference type="Proteomes" id="UP000663864">
    <property type="component" value="Unassembled WGS sequence"/>
</dbReference>
<gene>
    <name evidence="1" type="ORF">ZHD862_LOCUS21278</name>
</gene>
<sequence>MLPLYQRERRSFIDGEALPISYELVSSTNTRNKRRTIDVEEDGSTLSAYFLLEKLIKEDLAKSEDMNRAPHVRALYAKTTQKLPRIVANTHLSFIAIHLLTSNDYELFNYVSFREGSGTANSINGLSSKFLETAKHVVYNYMKMHFKIEKIEVGDVEVVRGKFIIDVTKEAILAGYNLFKYMQDIQLAVFDLSGLDGIVKTHLANSSRKVEEVRKQLTLSMIQPQESDTALIFKLPSPILKRV</sequence>
<proteinExistence type="predicted"/>
<dbReference type="EMBL" id="CAJNOT010001257">
    <property type="protein sequence ID" value="CAF1172218.1"/>
    <property type="molecule type" value="Genomic_DNA"/>
</dbReference>
<accession>A0A814UDU2</accession>
<evidence type="ECO:0000313" key="1">
    <source>
        <dbReference type="EMBL" id="CAF1172218.1"/>
    </source>
</evidence>
<dbReference type="AlphaFoldDB" id="A0A814UDU2"/>
<name>A0A814UDU2_9BILA</name>
<organism evidence="1 2">
    <name type="scientific">Rotaria sordida</name>
    <dbReference type="NCBI Taxonomy" id="392033"/>
    <lineage>
        <taxon>Eukaryota</taxon>
        <taxon>Metazoa</taxon>
        <taxon>Spiralia</taxon>
        <taxon>Gnathifera</taxon>
        <taxon>Rotifera</taxon>
        <taxon>Eurotatoria</taxon>
        <taxon>Bdelloidea</taxon>
        <taxon>Philodinida</taxon>
        <taxon>Philodinidae</taxon>
        <taxon>Rotaria</taxon>
    </lineage>
</organism>
<comment type="caution">
    <text evidence="1">The sequence shown here is derived from an EMBL/GenBank/DDBJ whole genome shotgun (WGS) entry which is preliminary data.</text>
</comment>